<evidence type="ECO:0000313" key="3">
    <source>
        <dbReference type="Proteomes" id="UP000381693"/>
    </source>
</evidence>
<dbReference type="Pfam" id="PF02771">
    <property type="entry name" value="Acyl-CoA_dh_N"/>
    <property type="match status" value="1"/>
</dbReference>
<protein>
    <submittedName>
        <fullName evidence="2">Acryloyl-CoA reductase (NADH)</fullName>
        <ecNumber evidence="2">1.3.1.95</ecNumber>
    </submittedName>
</protein>
<dbReference type="EMBL" id="CABFUZ020000082">
    <property type="protein sequence ID" value="VVM05257.1"/>
    <property type="molecule type" value="Genomic_DNA"/>
</dbReference>
<keyword evidence="2" id="KW-0560">Oxidoreductase</keyword>
<accession>A0A5E6M8K1</accession>
<keyword evidence="3" id="KW-1185">Reference proteome</keyword>
<gene>
    <name evidence="2" type="primary">acrC</name>
    <name evidence="2" type="ORF">MAMC_00489</name>
</gene>
<reference evidence="2" key="1">
    <citation type="submission" date="2019-09" db="EMBL/GenBank/DDBJ databases">
        <authorList>
            <person name="Cremers G."/>
        </authorList>
    </citation>
    <scope>NUCLEOTIDE SEQUENCE [LARGE SCALE GENOMIC DNA]</scope>
    <source>
        <strain evidence="2">3B</strain>
    </source>
</reference>
<dbReference type="AlphaFoldDB" id="A0A5E6M8K1"/>
<dbReference type="InterPro" id="IPR009100">
    <property type="entry name" value="AcylCoA_DH/oxidase_NM_dom_sf"/>
</dbReference>
<dbReference type="GO" id="GO:0043958">
    <property type="term" value="F:acryloyl-CoA reductase (NADH) activity"/>
    <property type="evidence" value="ECO:0007669"/>
    <property type="project" value="UniProtKB-EC"/>
</dbReference>
<dbReference type="GO" id="GO:0050660">
    <property type="term" value="F:flavin adenine dinucleotide binding"/>
    <property type="evidence" value="ECO:0007669"/>
    <property type="project" value="InterPro"/>
</dbReference>
<sequence length="65" mass="7176">MRATSLEKEIAPAAARHDREERFPAEMYRKALSLGLLNLFVPGEYGDSGLGPVEEAIICEELGWA</sequence>
<organism evidence="2 3">
    <name type="scientific">Methylacidimicrobium cyclopophantes</name>
    <dbReference type="NCBI Taxonomy" id="1041766"/>
    <lineage>
        <taxon>Bacteria</taxon>
        <taxon>Pseudomonadati</taxon>
        <taxon>Verrucomicrobiota</taxon>
        <taxon>Methylacidimicrobium</taxon>
    </lineage>
</organism>
<dbReference type="RefSeq" id="WP_178087614.1">
    <property type="nucleotide sequence ID" value="NZ_CABFUZ020000082.1"/>
</dbReference>
<dbReference type="InterPro" id="IPR037069">
    <property type="entry name" value="AcylCoA_DH/ox_N_sf"/>
</dbReference>
<dbReference type="EC" id="1.3.1.95" evidence="2"/>
<dbReference type="InterPro" id="IPR013786">
    <property type="entry name" value="AcylCoA_DH/ox_N"/>
</dbReference>
<dbReference type="Proteomes" id="UP000381693">
    <property type="component" value="Unassembled WGS sequence"/>
</dbReference>
<dbReference type="SUPFAM" id="SSF56645">
    <property type="entry name" value="Acyl-CoA dehydrogenase NM domain-like"/>
    <property type="match status" value="1"/>
</dbReference>
<comment type="caution">
    <text evidence="2">The sequence shown here is derived from an EMBL/GenBank/DDBJ whole genome shotgun (WGS) entry which is preliminary data.</text>
</comment>
<name>A0A5E6M8K1_9BACT</name>
<evidence type="ECO:0000313" key="2">
    <source>
        <dbReference type="EMBL" id="VVM05257.1"/>
    </source>
</evidence>
<proteinExistence type="predicted"/>
<feature type="domain" description="Acyl-CoA dehydrogenase/oxidase N-terminal" evidence="1">
    <location>
        <begin position="6"/>
        <end position="64"/>
    </location>
</feature>
<evidence type="ECO:0000259" key="1">
    <source>
        <dbReference type="Pfam" id="PF02771"/>
    </source>
</evidence>
<dbReference type="Gene3D" id="1.10.540.10">
    <property type="entry name" value="Acyl-CoA dehydrogenase/oxidase, N-terminal domain"/>
    <property type="match status" value="1"/>
</dbReference>